<keyword evidence="3" id="KW-0238">DNA-binding</keyword>
<dbReference type="Gene3D" id="1.10.287.1120">
    <property type="entry name" value="Bipartite methylase S protein"/>
    <property type="match status" value="1"/>
</dbReference>
<dbReference type="PANTHER" id="PTHR30408">
    <property type="entry name" value="TYPE-1 RESTRICTION ENZYME ECOKI SPECIFICITY PROTEIN"/>
    <property type="match status" value="1"/>
</dbReference>
<evidence type="ECO:0000256" key="3">
    <source>
        <dbReference type="ARBA" id="ARBA00023125"/>
    </source>
</evidence>
<dbReference type="PANTHER" id="PTHR30408:SF12">
    <property type="entry name" value="TYPE I RESTRICTION ENZYME MJAVIII SPECIFICITY SUBUNIT"/>
    <property type="match status" value="1"/>
</dbReference>
<feature type="domain" description="Type I restriction modification DNA specificity" evidence="4">
    <location>
        <begin position="219"/>
        <end position="392"/>
    </location>
</feature>
<feature type="domain" description="Type I restriction modification DNA specificity" evidence="4">
    <location>
        <begin position="52"/>
        <end position="187"/>
    </location>
</feature>
<evidence type="ECO:0000313" key="5">
    <source>
        <dbReference type="EMBL" id="MDC0678985.1"/>
    </source>
</evidence>
<dbReference type="InterPro" id="IPR052021">
    <property type="entry name" value="Type-I_RS_S_subunit"/>
</dbReference>
<dbReference type="GO" id="GO:0016787">
    <property type="term" value="F:hydrolase activity"/>
    <property type="evidence" value="ECO:0007669"/>
    <property type="project" value="UniProtKB-KW"/>
</dbReference>
<keyword evidence="5" id="KW-0378">Hydrolase</keyword>
<dbReference type="Proteomes" id="UP001217485">
    <property type="component" value="Unassembled WGS sequence"/>
</dbReference>
<keyword evidence="5" id="KW-0540">Nuclease</keyword>
<dbReference type="CDD" id="cd17261">
    <property type="entry name" value="RMtype1_S_EcoKI-TRD2-CR2_like"/>
    <property type="match status" value="1"/>
</dbReference>
<keyword evidence="2" id="KW-0680">Restriction system</keyword>
<comment type="similarity">
    <text evidence="1">Belongs to the type-I restriction system S methylase family.</text>
</comment>
<comment type="caution">
    <text evidence="5">The sequence shown here is derived from an EMBL/GenBank/DDBJ whole genome shotgun (WGS) entry which is preliminary data.</text>
</comment>
<keyword evidence="6" id="KW-1185">Reference proteome</keyword>
<dbReference type="EMBL" id="JAQNDK010000001">
    <property type="protein sequence ID" value="MDC0678985.1"/>
    <property type="molecule type" value="Genomic_DNA"/>
</dbReference>
<protein>
    <submittedName>
        <fullName evidence="5">Restriction endonuclease subunit S</fullName>
        <ecNumber evidence="5">3.1.21.-</ecNumber>
    </submittedName>
</protein>
<dbReference type="GO" id="GO:0004519">
    <property type="term" value="F:endonuclease activity"/>
    <property type="evidence" value="ECO:0007669"/>
    <property type="project" value="UniProtKB-KW"/>
</dbReference>
<sequence>MTPEGWRTDRLGSLLDGIDAGWSPQCEGRPANDDEWGVLKVSAVTSGVYRPTENKALPSSQVPKPELEVHDGDLLLARANGVLELVGRTAIVRHTRPRLMLSDKILRIRPRNATADAAFLHALLSSSSARDRLTTVTGGSHMRNISQGALRDLHVCCPPLGEQRKIAAILSSVDDAIEATQAVIDQLQVVKKAMMTELLTRGLPGRHTRFKKTEIGEVPEEWHIASIGELAEFSGGKGFTPRDWASAGLPIIRIQNLNGSKDFNYYAGQPDDDWLVQPGTLLFAWAGSRGASFGPCIWPGPLGVLNQHIHRLAPDRRRVSKLFMYYLLRLVTEEVEKRAHGFKDTLVHLRKSELTGWPVALPPLNEQEKIVELLEAIGSRISVEQAALESLKSAKTTLAQALLTGEIRVTPDEAAP</sequence>
<evidence type="ECO:0000313" key="6">
    <source>
        <dbReference type="Proteomes" id="UP001217485"/>
    </source>
</evidence>
<keyword evidence="5" id="KW-0255">Endonuclease</keyword>
<name>A0ABT5BZE1_9BACT</name>
<proteinExistence type="inferred from homology"/>
<dbReference type="Pfam" id="PF01420">
    <property type="entry name" value="Methylase_S"/>
    <property type="match status" value="2"/>
</dbReference>
<evidence type="ECO:0000256" key="2">
    <source>
        <dbReference type="ARBA" id="ARBA00022747"/>
    </source>
</evidence>
<dbReference type="CDD" id="cd17254">
    <property type="entry name" value="RMtype1_S_FclI-TRD1-CR1_like"/>
    <property type="match status" value="1"/>
</dbReference>
<dbReference type="Gene3D" id="3.90.220.20">
    <property type="entry name" value="DNA methylase specificity domains"/>
    <property type="match status" value="2"/>
</dbReference>
<reference evidence="5 6" key="1">
    <citation type="submission" date="2023-01" db="EMBL/GenBank/DDBJ databases">
        <title>Minimal conservation of predation-associated metabolite biosynthetic gene clusters underscores biosynthetic potential of Myxococcota including descriptions for ten novel species: Archangium lansinium sp. nov., Myxococcus landrumus sp. nov., Nannocystis bai.</title>
        <authorList>
            <person name="Ahearne A."/>
            <person name="Stevens C."/>
            <person name="Dowd S."/>
        </authorList>
    </citation>
    <scope>NUCLEOTIDE SEQUENCE [LARGE SCALE GENOMIC DNA]</scope>
    <source>
        <strain evidence="5 6">WIWO2</strain>
    </source>
</reference>
<organism evidence="5 6">
    <name type="scientific">Sorangium atrum</name>
    <dbReference type="NCBI Taxonomy" id="2995308"/>
    <lineage>
        <taxon>Bacteria</taxon>
        <taxon>Pseudomonadati</taxon>
        <taxon>Myxococcota</taxon>
        <taxon>Polyangia</taxon>
        <taxon>Polyangiales</taxon>
        <taxon>Polyangiaceae</taxon>
        <taxon>Sorangium</taxon>
    </lineage>
</organism>
<gene>
    <name evidence="5" type="ORF">POL72_14665</name>
</gene>
<dbReference type="InterPro" id="IPR000055">
    <property type="entry name" value="Restrct_endonuc_typeI_TRD"/>
</dbReference>
<evidence type="ECO:0000259" key="4">
    <source>
        <dbReference type="Pfam" id="PF01420"/>
    </source>
</evidence>
<dbReference type="SUPFAM" id="SSF116734">
    <property type="entry name" value="DNA methylase specificity domain"/>
    <property type="match status" value="2"/>
</dbReference>
<evidence type="ECO:0000256" key="1">
    <source>
        <dbReference type="ARBA" id="ARBA00010923"/>
    </source>
</evidence>
<dbReference type="InterPro" id="IPR044946">
    <property type="entry name" value="Restrct_endonuc_typeI_TRD_sf"/>
</dbReference>
<dbReference type="EC" id="3.1.21.-" evidence="5"/>
<accession>A0ABT5BZE1</accession>
<dbReference type="RefSeq" id="WP_272095847.1">
    <property type="nucleotide sequence ID" value="NZ_JAQNDK010000001.1"/>
</dbReference>